<dbReference type="GO" id="GO:0012505">
    <property type="term" value="C:endomembrane system"/>
    <property type="evidence" value="ECO:0007669"/>
    <property type="project" value="UniProtKB-SubCell"/>
</dbReference>
<evidence type="ECO:0000256" key="10">
    <source>
        <dbReference type="SAM" id="Coils"/>
    </source>
</evidence>
<evidence type="ECO:0000256" key="4">
    <source>
        <dbReference type="ARBA" id="ARBA00022448"/>
    </source>
</evidence>
<protein>
    <recommendedName>
        <fullName evidence="9">ATP synthase epsilon chain</fullName>
    </recommendedName>
    <alternativeName>
        <fullName evidence="9">ATP synthase F1 sector epsilon subunit</fullName>
    </alternativeName>
    <alternativeName>
        <fullName evidence="9">F-ATPase epsilon subunit</fullName>
    </alternativeName>
</protein>
<keyword evidence="9" id="KW-0066">ATP synthesis</keyword>
<dbReference type="GO" id="GO:0046933">
    <property type="term" value="F:proton-transporting ATP synthase activity, rotational mechanism"/>
    <property type="evidence" value="ECO:0007669"/>
    <property type="project" value="UniProtKB-UniRule"/>
</dbReference>
<evidence type="ECO:0000256" key="2">
    <source>
        <dbReference type="ARBA" id="ARBA00004184"/>
    </source>
</evidence>
<dbReference type="GO" id="GO:0045259">
    <property type="term" value="C:proton-transporting ATP synthase complex"/>
    <property type="evidence" value="ECO:0007669"/>
    <property type="project" value="UniProtKB-KW"/>
</dbReference>
<keyword evidence="7 9" id="KW-0472">Membrane</keyword>
<keyword evidence="13" id="KW-1185">Reference proteome</keyword>
<dbReference type="InterPro" id="IPR001469">
    <property type="entry name" value="ATP_synth_F1_dsu/esu"/>
</dbReference>
<evidence type="ECO:0000256" key="3">
    <source>
        <dbReference type="ARBA" id="ARBA00005712"/>
    </source>
</evidence>
<keyword evidence="10" id="KW-0175">Coiled coil</keyword>
<evidence type="ECO:0000256" key="6">
    <source>
        <dbReference type="ARBA" id="ARBA00023065"/>
    </source>
</evidence>
<evidence type="ECO:0000313" key="12">
    <source>
        <dbReference type="EMBL" id="AOZ69230.1"/>
    </source>
</evidence>
<keyword evidence="9" id="KW-1003">Cell membrane</keyword>
<name>A0A1D9MBR0_9RHOB</name>
<feature type="coiled-coil region" evidence="10">
    <location>
        <begin position="83"/>
        <end position="110"/>
    </location>
</feature>
<dbReference type="InterPro" id="IPR036771">
    <property type="entry name" value="ATPsynth_dsu/esu_N"/>
</dbReference>
<dbReference type="RefSeq" id="WP_071166030.1">
    <property type="nucleotide sequence ID" value="NZ_CP017781.1"/>
</dbReference>
<evidence type="ECO:0000259" key="11">
    <source>
        <dbReference type="Pfam" id="PF02823"/>
    </source>
</evidence>
<keyword evidence="4 9" id="KW-0813">Transport</keyword>
<organism evidence="12 13">
    <name type="scientific">Rhodobacter xanthinilyticus</name>
    <dbReference type="NCBI Taxonomy" id="1850250"/>
    <lineage>
        <taxon>Bacteria</taxon>
        <taxon>Pseudomonadati</taxon>
        <taxon>Pseudomonadota</taxon>
        <taxon>Alphaproteobacteria</taxon>
        <taxon>Rhodobacterales</taxon>
        <taxon>Rhodobacter group</taxon>
        <taxon>Rhodobacter</taxon>
    </lineage>
</organism>
<dbReference type="EMBL" id="CP017781">
    <property type="protein sequence ID" value="AOZ69230.1"/>
    <property type="molecule type" value="Genomic_DNA"/>
</dbReference>
<dbReference type="SUPFAM" id="SSF51344">
    <property type="entry name" value="Epsilon subunit of F1F0-ATP synthase N-terminal domain"/>
    <property type="match status" value="1"/>
</dbReference>
<accession>A0A1D9MBR0</accession>
<comment type="similarity">
    <text evidence="3 9">Belongs to the ATPase epsilon chain family.</text>
</comment>
<keyword evidence="8 9" id="KW-0139">CF(1)</keyword>
<evidence type="ECO:0000256" key="1">
    <source>
        <dbReference type="ARBA" id="ARBA00003543"/>
    </source>
</evidence>
<dbReference type="HAMAP" id="MF_00530">
    <property type="entry name" value="ATP_synth_epsil_bac"/>
    <property type="match status" value="1"/>
</dbReference>
<dbReference type="KEGG" id="rhp:LPB142_07780"/>
<evidence type="ECO:0000256" key="7">
    <source>
        <dbReference type="ARBA" id="ARBA00023136"/>
    </source>
</evidence>
<evidence type="ECO:0000256" key="9">
    <source>
        <dbReference type="HAMAP-Rule" id="MF_00530"/>
    </source>
</evidence>
<sequence>MTLALRITTPMDLVLEAEGLAAVRGADASGGFGIWPGHAEFLTVVGSSVLSWRAAGAPWRFAALRGGVVRVTGGTRVEVACRAAVLGEDLAALEAEVARAEAARRDAARVARGAEIALHGRAIRALMRHLSASGGPDPLAEAFR</sequence>
<dbReference type="InterPro" id="IPR020546">
    <property type="entry name" value="ATP_synth_F1_dsu/esu_N"/>
</dbReference>
<evidence type="ECO:0000313" key="13">
    <source>
        <dbReference type="Proteomes" id="UP000176562"/>
    </source>
</evidence>
<proteinExistence type="inferred from homology"/>
<dbReference type="STRING" id="1850250.LPB142_07780"/>
<dbReference type="CDD" id="cd12152">
    <property type="entry name" value="F1-ATPase_delta"/>
    <property type="match status" value="1"/>
</dbReference>
<comment type="subunit">
    <text evidence="9">F-type ATPases have 2 components, CF(1) - the catalytic core - and CF(0) - the membrane proton channel. CF(1) has five subunits: alpha(3), beta(3), gamma(1), delta(1), epsilon(1). CF(0) has three main subunits: a, b and c.</text>
</comment>
<keyword evidence="6 9" id="KW-0406">Ion transport</keyword>
<reference evidence="12 13" key="1">
    <citation type="submission" date="2016-10" db="EMBL/GenBank/DDBJ databases">
        <title>Rhodobacter sp. LPB0142, isolated from sea water.</title>
        <authorList>
            <person name="Kim E."/>
            <person name="Yi H."/>
        </authorList>
    </citation>
    <scope>NUCLEOTIDE SEQUENCE [LARGE SCALE GENOMIC DNA]</scope>
    <source>
        <strain evidence="12 13">LPB0142</strain>
    </source>
</reference>
<dbReference type="GO" id="GO:0005886">
    <property type="term" value="C:plasma membrane"/>
    <property type="evidence" value="ECO:0007669"/>
    <property type="project" value="UniProtKB-SubCell"/>
</dbReference>
<dbReference type="AlphaFoldDB" id="A0A1D9MBR0"/>
<comment type="function">
    <text evidence="1 9">Produces ATP from ADP in the presence of a proton gradient across the membrane.</text>
</comment>
<gene>
    <name evidence="9" type="primary">atpC</name>
    <name evidence="12" type="ORF">LPB142_07780</name>
</gene>
<dbReference type="GO" id="GO:0005524">
    <property type="term" value="F:ATP binding"/>
    <property type="evidence" value="ECO:0007669"/>
    <property type="project" value="UniProtKB-UniRule"/>
</dbReference>
<evidence type="ECO:0000256" key="8">
    <source>
        <dbReference type="ARBA" id="ARBA00023196"/>
    </source>
</evidence>
<dbReference type="Gene3D" id="2.60.15.10">
    <property type="entry name" value="F0F1 ATP synthase delta/epsilon subunit, N-terminal"/>
    <property type="match status" value="1"/>
</dbReference>
<evidence type="ECO:0000256" key="5">
    <source>
        <dbReference type="ARBA" id="ARBA00022781"/>
    </source>
</evidence>
<dbReference type="Proteomes" id="UP000176562">
    <property type="component" value="Chromosome"/>
</dbReference>
<dbReference type="Pfam" id="PF02823">
    <property type="entry name" value="ATP-synt_DE_N"/>
    <property type="match status" value="1"/>
</dbReference>
<keyword evidence="5 9" id="KW-0375">Hydrogen ion transport</keyword>
<comment type="subcellular location">
    <subcellularLocation>
        <location evidence="9">Cell membrane</location>
        <topology evidence="9">Peripheral membrane protein</topology>
    </subcellularLocation>
    <subcellularLocation>
        <location evidence="2">Endomembrane system</location>
        <topology evidence="2">Peripheral membrane protein</topology>
    </subcellularLocation>
</comment>
<feature type="domain" description="ATP synthase F1 complex delta/epsilon subunit N-terminal" evidence="11">
    <location>
        <begin position="4"/>
        <end position="84"/>
    </location>
</feature>
<dbReference type="NCBIfam" id="NF009981">
    <property type="entry name" value="PRK13447.1"/>
    <property type="match status" value="1"/>
</dbReference>